<dbReference type="GO" id="GO:0008720">
    <property type="term" value="F:D-lactate dehydrogenase (NAD+) activity"/>
    <property type="evidence" value="ECO:0007669"/>
    <property type="project" value="TreeGrafter"/>
</dbReference>
<sequence>MAYSSSSLSSFYSGAPRRHLSEAARSAFMARFGDRFSTGDAVRDHHARDESAYPPVQPDGVLFPKDTDDVAAAVRLCTEHNVPLIPFGIGSSIEGHVLPIEGGITVDFRDMNKVLAIQPEDFTVTVQPGVIRTQLNDEIRHTGLFFPIDPGAHASIGGMTATRASGTNAVRYGTMRDNVLSLKVVTATGEVIRTSSRARKSSAGYDLTHLYVGSEGTLGVIVEITLRVYPLPEAVTAAVCSFPSLRNAVQSVVEIMQSGVPVARVEFMDERAVRAVNAYSKTALAEQPLLLFEFHGSPAGIAEQTALVQELTAGQGGTAFEWAEKPEERTALWTARHNYFFACLQQRPGGRGITTDVCVPISRLAECVTETAADLASLAFPWSIVGHVGDGNFHVVMMIDADDQNEWKQAEGINSRLVMRAIRMDGTCTGEHGVGIHKMDFLKAEHGEAALQLMRNIKHAYDPNNIFNPGKIVSWSV</sequence>
<name>V8QZ35_9BURK</name>
<dbReference type="SUPFAM" id="SSF55103">
    <property type="entry name" value="FAD-linked oxidases, C-terminal domain"/>
    <property type="match status" value="1"/>
</dbReference>
<dbReference type="PANTHER" id="PTHR11748">
    <property type="entry name" value="D-LACTATE DEHYDROGENASE"/>
    <property type="match status" value="1"/>
</dbReference>
<dbReference type="FunFam" id="1.10.45.10:FF:000001">
    <property type="entry name" value="D-lactate dehydrogenase mitochondrial"/>
    <property type="match status" value="1"/>
</dbReference>
<dbReference type="PANTHER" id="PTHR11748:SF111">
    <property type="entry name" value="D-LACTATE DEHYDROGENASE, MITOCHONDRIAL-RELATED"/>
    <property type="match status" value="1"/>
</dbReference>
<dbReference type="eggNOG" id="COG0277">
    <property type="taxonomic scope" value="Bacteria"/>
</dbReference>
<dbReference type="STRING" id="1424334.W822_05365"/>
<evidence type="ECO:0000256" key="2">
    <source>
        <dbReference type="ARBA" id="ARBA00008000"/>
    </source>
</evidence>
<dbReference type="InterPro" id="IPR016164">
    <property type="entry name" value="FAD-linked_Oxase-like_C"/>
</dbReference>
<evidence type="ECO:0000256" key="5">
    <source>
        <dbReference type="ARBA" id="ARBA00022946"/>
    </source>
</evidence>
<dbReference type="Gene3D" id="3.30.70.2740">
    <property type="match status" value="1"/>
</dbReference>
<dbReference type="HOGENOM" id="CLU_017779_3_0_4"/>
<proteinExistence type="inferred from homology"/>
<dbReference type="EC" id="1.1.2.4" evidence="7"/>
<dbReference type="EMBL" id="AYXT01000001">
    <property type="protein sequence ID" value="ETF04570.1"/>
    <property type="molecule type" value="Genomic_DNA"/>
</dbReference>
<evidence type="ECO:0000256" key="1">
    <source>
        <dbReference type="ARBA" id="ARBA00001974"/>
    </source>
</evidence>
<dbReference type="Pfam" id="PF01565">
    <property type="entry name" value="FAD_binding_4"/>
    <property type="match status" value="1"/>
</dbReference>
<dbReference type="Pfam" id="PF02913">
    <property type="entry name" value="FAD-oxidase_C"/>
    <property type="match status" value="1"/>
</dbReference>
<dbReference type="InterPro" id="IPR016169">
    <property type="entry name" value="FAD-bd_PCMH_sub2"/>
</dbReference>
<dbReference type="InterPro" id="IPR006094">
    <property type="entry name" value="Oxid_FAD_bind_N"/>
</dbReference>
<reference evidence="9 10" key="1">
    <citation type="journal article" date="2014" name="Genome Announc.">
        <title>Draft Genome Sequence of Advenella kashmirensis Strain W13003, a Polycyclic Aromatic Hydrocarbon-Degrading Bacterium.</title>
        <authorList>
            <person name="Wang X."/>
            <person name="Jin D."/>
            <person name="Zhou L."/>
            <person name="Wu L."/>
            <person name="An W."/>
            <person name="Zhao L."/>
        </authorList>
    </citation>
    <scope>NUCLEOTIDE SEQUENCE [LARGE SCALE GENOMIC DNA]</scope>
    <source>
        <strain evidence="9 10">W13003</strain>
    </source>
</reference>
<dbReference type="OrthoDB" id="8522822at2"/>
<keyword evidence="3" id="KW-0285">Flavoprotein</keyword>
<dbReference type="Gene3D" id="1.10.45.10">
    <property type="entry name" value="Vanillyl-alcohol Oxidase, Chain A, domain 4"/>
    <property type="match status" value="1"/>
</dbReference>
<dbReference type="PROSITE" id="PS51387">
    <property type="entry name" value="FAD_PCMH"/>
    <property type="match status" value="1"/>
</dbReference>
<comment type="similarity">
    <text evidence="2">Belongs to the FAD-binding oxidoreductase/transferase type 4 family.</text>
</comment>
<dbReference type="GO" id="GO:0004458">
    <property type="term" value="F:D-lactate dehydrogenase (cytochrome) activity"/>
    <property type="evidence" value="ECO:0007669"/>
    <property type="project" value="UniProtKB-EC"/>
</dbReference>
<evidence type="ECO:0000313" key="10">
    <source>
        <dbReference type="Proteomes" id="UP000018733"/>
    </source>
</evidence>
<dbReference type="FunFam" id="3.30.465.10:FF:000016">
    <property type="entry name" value="probable D-lactate dehydrogenase, mitochondrial"/>
    <property type="match status" value="1"/>
</dbReference>
<dbReference type="AlphaFoldDB" id="V8QZ35"/>
<dbReference type="InterPro" id="IPR004113">
    <property type="entry name" value="FAD-bd_oxidored_4_C"/>
</dbReference>
<keyword evidence="4" id="KW-0274">FAD</keyword>
<dbReference type="FunFam" id="3.30.70.2740:FF:000001">
    <property type="entry name" value="D-lactate dehydrogenase mitochondrial"/>
    <property type="match status" value="1"/>
</dbReference>
<accession>V8QZ35</accession>
<dbReference type="InterPro" id="IPR036318">
    <property type="entry name" value="FAD-bd_PCMH-like_sf"/>
</dbReference>
<dbReference type="Gene3D" id="3.30.465.10">
    <property type="match status" value="1"/>
</dbReference>
<keyword evidence="10" id="KW-1185">Reference proteome</keyword>
<dbReference type="SUPFAM" id="SSF56176">
    <property type="entry name" value="FAD-binding/transporter-associated domain-like"/>
    <property type="match status" value="1"/>
</dbReference>
<evidence type="ECO:0000256" key="7">
    <source>
        <dbReference type="ARBA" id="ARBA00038897"/>
    </source>
</evidence>
<dbReference type="PATRIC" id="fig|1424334.3.peg.1086"/>
<dbReference type="GO" id="GO:0071949">
    <property type="term" value="F:FAD binding"/>
    <property type="evidence" value="ECO:0007669"/>
    <property type="project" value="InterPro"/>
</dbReference>
<dbReference type="InterPro" id="IPR016166">
    <property type="entry name" value="FAD-bd_PCMH"/>
</dbReference>
<feature type="domain" description="FAD-binding PCMH-type" evidence="8">
    <location>
        <begin position="54"/>
        <end position="231"/>
    </location>
</feature>
<gene>
    <name evidence="9" type="ORF">W822_05365</name>
</gene>
<evidence type="ECO:0000259" key="8">
    <source>
        <dbReference type="PROSITE" id="PS51387"/>
    </source>
</evidence>
<keyword evidence="6" id="KW-0560">Oxidoreductase</keyword>
<comment type="caution">
    <text evidence="9">The sequence shown here is derived from an EMBL/GenBank/DDBJ whole genome shotgun (WGS) entry which is preliminary data.</text>
</comment>
<dbReference type="InterPro" id="IPR016171">
    <property type="entry name" value="Vanillyl_alc_oxidase_C-sub2"/>
</dbReference>
<evidence type="ECO:0000313" key="9">
    <source>
        <dbReference type="EMBL" id="ETF04570.1"/>
    </source>
</evidence>
<protein>
    <recommendedName>
        <fullName evidence="7">D-lactate dehydrogenase (cytochrome)</fullName>
        <ecNumber evidence="7">1.1.2.4</ecNumber>
    </recommendedName>
</protein>
<evidence type="ECO:0000256" key="4">
    <source>
        <dbReference type="ARBA" id="ARBA00022827"/>
    </source>
</evidence>
<organism evidence="9 10">
    <name type="scientific">Advenella kashmirensis W13003</name>
    <dbReference type="NCBI Taxonomy" id="1424334"/>
    <lineage>
        <taxon>Bacteria</taxon>
        <taxon>Pseudomonadati</taxon>
        <taxon>Pseudomonadota</taxon>
        <taxon>Betaproteobacteria</taxon>
        <taxon>Burkholderiales</taxon>
        <taxon>Alcaligenaceae</taxon>
    </lineage>
</organism>
<dbReference type="GO" id="GO:1903457">
    <property type="term" value="P:lactate catabolic process"/>
    <property type="evidence" value="ECO:0007669"/>
    <property type="project" value="TreeGrafter"/>
</dbReference>
<comment type="cofactor">
    <cofactor evidence="1">
        <name>FAD</name>
        <dbReference type="ChEBI" id="CHEBI:57692"/>
    </cofactor>
</comment>
<keyword evidence="5" id="KW-0809">Transit peptide</keyword>
<evidence type="ECO:0000256" key="3">
    <source>
        <dbReference type="ARBA" id="ARBA00022630"/>
    </source>
</evidence>
<dbReference type="Proteomes" id="UP000018733">
    <property type="component" value="Unassembled WGS sequence"/>
</dbReference>
<evidence type="ECO:0000256" key="6">
    <source>
        <dbReference type="ARBA" id="ARBA00023002"/>
    </source>
</evidence>